<comment type="caution">
    <text evidence="10">The sequence shown here is derived from an EMBL/GenBank/DDBJ whole genome shotgun (WGS) entry which is preliminary data.</text>
</comment>
<dbReference type="InterPro" id="IPR000873">
    <property type="entry name" value="AMP-dep_synth/lig_dom"/>
</dbReference>
<evidence type="ECO:0000259" key="8">
    <source>
        <dbReference type="Pfam" id="PF13193"/>
    </source>
</evidence>
<dbReference type="Gene3D" id="3.30.300.30">
    <property type="match status" value="1"/>
</dbReference>
<accession>A0A934KBQ5</accession>
<sequence length="651" mass="71166">MQPVVIGDVVWEPSPAVIERSRLKRFMDRHGVAGWDELLARSTSDIEWFWEAVVEDLGIRFRRPYQAVLNRSRGSEWATWFPGAEMNIADSCLDRWLEGPLADKPALIWEGEPGEVRTLSYRELDREVDGLARGLRRLGVEKGERVAIFMPMTPEVAIALLACARLGAIALPLFSGYGPGAIASRLNDAQASLLLCADGFYRRGNVVPMKETADQALAEAPSVRHAVVFRRVGRQIPWTEGRDRDWSEVVEPDDGGRGLTEPLDPESPLLLIYTSGTTGKPKGAVHVHAGFPLKTAQDMAHGFDVGPDDVIFWVTDIGWMMGPWLIYGSLLHGATMVLYEGTPDTPAADRLWRMAADHRVTVMGVSPTLIRGLMGAGSELPRRHDLSSLRILGGTGEPWNPEPFMWFFREVGGGRIPVINYSGGTEISGGILCGNVISRLRPCSFAGPLPGMAADVLDEQGRSVRGEVGELAIRQPWPGMTRGFWGGPERYLETYWSRFPDVWVHGDWAYVADDGLWYVLGRSDDTIKVAGKRLGPAEVESVLVGHPAVAESAAVGVPDELKGESVVCFVVLRAGEEGSAALSEELKYRVAGALGKPLRPRAVKFVAELPRTRNSKILRRVVKAVYLGQEPGDLSSLENPSALDAIGAARG</sequence>
<dbReference type="EC" id="6.2.1.1" evidence="2"/>
<dbReference type="EMBL" id="JAEKNR010000188">
    <property type="protein sequence ID" value="MBJ7600163.1"/>
    <property type="molecule type" value="Genomic_DNA"/>
</dbReference>
<dbReference type="InterPro" id="IPR045851">
    <property type="entry name" value="AMP-bd_C_sf"/>
</dbReference>
<evidence type="ECO:0000256" key="4">
    <source>
        <dbReference type="ARBA" id="ARBA00022741"/>
    </source>
</evidence>
<reference evidence="10" key="1">
    <citation type="submission" date="2020-10" db="EMBL/GenBank/DDBJ databases">
        <title>Ca. Dormibacterota MAGs.</title>
        <authorList>
            <person name="Montgomery K."/>
        </authorList>
    </citation>
    <scope>NUCLEOTIDE SEQUENCE [LARGE SCALE GENOMIC DNA]</scope>
    <source>
        <strain evidence="10">SC8812_S17_10</strain>
    </source>
</reference>
<keyword evidence="3" id="KW-0436">Ligase</keyword>
<evidence type="ECO:0000313" key="11">
    <source>
        <dbReference type="Proteomes" id="UP000612893"/>
    </source>
</evidence>
<evidence type="ECO:0000256" key="5">
    <source>
        <dbReference type="ARBA" id="ARBA00022840"/>
    </source>
</evidence>
<dbReference type="PANTHER" id="PTHR24095">
    <property type="entry name" value="ACETYL-COENZYME A SYNTHETASE"/>
    <property type="match status" value="1"/>
</dbReference>
<dbReference type="InterPro" id="IPR020845">
    <property type="entry name" value="AMP-binding_CS"/>
</dbReference>
<dbReference type="InterPro" id="IPR042099">
    <property type="entry name" value="ANL_N_sf"/>
</dbReference>
<evidence type="ECO:0000313" key="10">
    <source>
        <dbReference type="EMBL" id="MBJ7600163.1"/>
    </source>
</evidence>
<dbReference type="GO" id="GO:0005524">
    <property type="term" value="F:ATP binding"/>
    <property type="evidence" value="ECO:0007669"/>
    <property type="project" value="UniProtKB-KW"/>
</dbReference>
<dbReference type="Pfam" id="PF13193">
    <property type="entry name" value="AMP-binding_C"/>
    <property type="match status" value="1"/>
</dbReference>
<dbReference type="RefSeq" id="WP_338203889.1">
    <property type="nucleotide sequence ID" value="NZ_JAEKNR010000188.1"/>
</dbReference>
<evidence type="ECO:0000259" key="9">
    <source>
        <dbReference type="Pfam" id="PF16177"/>
    </source>
</evidence>
<dbReference type="InterPro" id="IPR032387">
    <property type="entry name" value="ACAS_N"/>
</dbReference>
<evidence type="ECO:0000259" key="7">
    <source>
        <dbReference type="Pfam" id="PF00501"/>
    </source>
</evidence>
<keyword evidence="5" id="KW-0067">ATP-binding</keyword>
<keyword evidence="4" id="KW-0547">Nucleotide-binding</keyword>
<evidence type="ECO:0000256" key="1">
    <source>
        <dbReference type="ARBA" id="ARBA00006432"/>
    </source>
</evidence>
<feature type="domain" description="AMP-binding enzyme C-terminal" evidence="8">
    <location>
        <begin position="538"/>
        <end position="616"/>
    </location>
</feature>
<keyword evidence="6" id="KW-0007">Acetylation</keyword>
<evidence type="ECO:0000256" key="3">
    <source>
        <dbReference type="ARBA" id="ARBA00022598"/>
    </source>
</evidence>
<comment type="similarity">
    <text evidence="1">Belongs to the ATP-dependent AMP-binding enzyme family.</text>
</comment>
<feature type="domain" description="AMP-dependent synthetase/ligase" evidence="7">
    <location>
        <begin position="101"/>
        <end position="485"/>
    </location>
</feature>
<evidence type="ECO:0000256" key="6">
    <source>
        <dbReference type="ARBA" id="ARBA00022990"/>
    </source>
</evidence>
<dbReference type="Pfam" id="PF16177">
    <property type="entry name" value="ACAS_N"/>
    <property type="match status" value="1"/>
</dbReference>
<keyword evidence="11" id="KW-1185">Reference proteome</keyword>
<dbReference type="Gene3D" id="3.40.50.12780">
    <property type="entry name" value="N-terminal domain of ligase-like"/>
    <property type="match status" value="1"/>
</dbReference>
<dbReference type="GO" id="GO:0003987">
    <property type="term" value="F:acetate-CoA ligase activity"/>
    <property type="evidence" value="ECO:0007669"/>
    <property type="project" value="UniProtKB-EC"/>
</dbReference>
<organism evidence="10 11">
    <name type="scientific">Candidatus Nephthysia bennettiae</name>
    <dbReference type="NCBI Taxonomy" id="3127016"/>
    <lineage>
        <taxon>Bacteria</taxon>
        <taxon>Bacillati</taxon>
        <taxon>Candidatus Dormiibacterota</taxon>
        <taxon>Candidatus Dormibacteria</taxon>
        <taxon>Candidatus Dormibacterales</taxon>
        <taxon>Candidatus Dormibacteraceae</taxon>
        <taxon>Candidatus Nephthysia</taxon>
    </lineage>
</organism>
<evidence type="ECO:0000256" key="2">
    <source>
        <dbReference type="ARBA" id="ARBA00013275"/>
    </source>
</evidence>
<dbReference type="PROSITE" id="PS00455">
    <property type="entry name" value="AMP_BINDING"/>
    <property type="match status" value="1"/>
</dbReference>
<protein>
    <recommendedName>
        <fullName evidence="2">acetate--CoA ligase</fullName>
        <ecNumber evidence="2">6.2.1.1</ecNumber>
    </recommendedName>
</protein>
<dbReference type="GO" id="GO:0006085">
    <property type="term" value="P:acetyl-CoA biosynthetic process"/>
    <property type="evidence" value="ECO:0007669"/>
    <property type="project" value="TreeGrafter"/>
</dbReference>
<dbReference type="InterPro" id="IPR025110">
    <property type="entry name" value="AMP-bd_C"/>
</dbReference>
<dbReference type="AlphaFoldDB" id="A0A934KBQ5"/>
<dbReference type="SUPFAM" id="SSF56801">
    <property type="entry name" value="Acetyl-CoA synthetase-like"/>
    <property type="match status" value="1"/>
</dbReference>
<dbReference type="Proteomes" id="UP000612893">
    <property type="component" value="Unassembled WGS sequence"/>
</dbReference>
<gene>
    <name evidence="10" type="ORF">JF922_19080</name>
</gene>
<proteinExistence type="inferred from homology"/>
<feature type="domain" description="Acetyl-coenzyme A synthetase N-terminal" evidence="9">
    <location>
        <begin position="36"/>
        <end position="92"/>
    </location>
</feature>
<dbReference type="Pfam" id="PF00501">
    <property type="entry name" value="AMP-binding"/>
    <property type="match status" value="1"/>
</dbReference>
<dbReference type="PANTHER" id="PTHR24095:SF14">
    <property type="entry name" value="ACETYL-COENZYME A SYNTHETASE 1"/>
    <property type="match status" value="1"/>
</dbReference>
<name>A0A934KBQ5_9BACT</name>